<dbReference type="Pfam" id="PF14410">
    <property type="entry name" value="GH-E"/>
    <property type="match status" value="1"/>
</dbReference>
<organism evidence="3 4">
    <name type="scientific">Bacillus thuringiensis subsp. darmstadiensis</name>
    <dbReference type="NCBI Taxonomy" id="132264"/>
    <lineage>
        <taxon>Bacteria</taxon>
        <taxon>Bacillati</taxon>
        <taxon>Bacillota</taxon>
        <taxon>Bacilli</taxon>
        <taxon>Bacillales</taxon>
        <taxon>Bacillaceae</taxon>
        <taxon>Bacillus</taxon>
        <taxon>Bacillus cereus group</taxon>
    </lineage>
</organism>
<name>A0A9X6G3Z3_BACUD</name>
<feature type="domain" description="Toxin/Nuclease N-terminal" evidence="2">
    <location>
        <begin position="13"/>
        <end position="69"/>
    </location>
</feature>
<dbReference type="Proteomes" id="UP000195217">
    <property type="component" value="Unassembled WGS sequence"/>
</dbReference>
<evidence type="ECO:0000313" key="4">
    <source>
        <dbReference type="Proteomes" id="UP000195217"/>
    </source>
</evidence>
<sequence length="196" mass="21392">MIYIIENTLAKGADSVSPFVKGVEILPDGSVVRTGTNYSGKFQEAHDASKASIQSRISNLESGGVKGTGKGSTKVKKTDSLYKRSSFRKGTRVKAESEAPKNASGKMICPTCGKDIPGSITINTKNGPVKRIGYDLDHYPDTWAERVASMKTGEVKSTRKEVLDEYNARLRVQCHECNISHKFEGIEGTYIGEIKE</sequence>
<dbReference type="AlphaFoldDB" id="A0A9X6G3Z3"/>
<dbReference type="InterPro" id="IPR027803">
    <property type="entry name" value="Toxin/Nuc_N"/>
</dbReference>
<reference evidence="3 4" key="1">
    <citation type="submission" date="2016-10" db="EMBL/GenBank/DDBJ databases">
        <title>Comparative genomics of Bacillus thuringiensis reveals a path to pathogens against multiple invertebrate hosts.</title>
        <authorList>
            <person name="Zheng J."/>
            <person name="Gao Q."/>
            <person name="Liu H."/>
            <person name="Peng D."/>
            <person name="Ruan L."/>
            <person name="Sun M."/>
        </authorList>
    </citation>
    <scope>NUCLEOTIDE SEQUENCE [LARGE SCALE GENOMIC DNA]</scope>
    <source>
        <strain evidence="3">BGSC 4M3</strain>
    </source>
</reference>
<evidence type="ECO:0000313" key="3">
    <source>
        <dbReference type="EMBL" id="OTZ32828.1"/>
    </source>
</evidence>
<proteinExistence type="predicted"/>
<dbReference type="RefSeq" id="WP_044128317.1">
    <property type="nucleotide sequence ID" value="NZ_NFEA01000039.1"/>
</dbReference>
<gene>
    <name evidence="3" type="ORF">BK761_14455</name>
</gene>
<feature type="domain" description="Toxin YqcG C-terminal" evidence="1">
    <location>
        <begin position="105"/>
        <end position="184"/>
    </location>
</feature>
<dbReference type="InterPro" id="IPR026835">
    <property type="entry name" value="YqcG_C"/>
</dbReference>
<dbReference type="Pfam" id="PF14448">
    <property type="entry name" value="Nuc_N"/>
    <property type="match status" value="1"/>
</dbReference>
<dbReference type="EMBL" id="NFEA01000039">
    <property type="protein sequence ID" value="OTZ32828.1"/>
    <property type="molecule type" value="Genomic_DNA"/>
</dbReference>
<comment type="caution">
    <text evidence="3">The sequence shown here is derived from an EMBL/GenBank/DDBJ whole genome shotgun (WGS) entry which is preliminary data.</text>
</comment>
<evidence type="ECO:0000259" key="2">
    <source>
        <dbReference type="Pfam" id="PF14448"/>
    </source>
</evidence>
<evidence type="ECO:0000259" key="1">
    <source>
        <dbReference type="Pfam" id="PF14410"/>
    </source>
</evidence>
<accession>A0A9X6G3Z3</accession>
<protein>
    <submittedName>
        <fullName evidence="3">Filamentous hemagglutinin</fullName>
    </submittedName>
</protein>